<dbReference type="OrthoDB" id="10022113at2759"/>
<feature type="domain" description="EGF-like" evidence="13">
    <location>
        <begin position="402"/>
        <end position="444"/>
    </location>
</feature>
<evidence type="ECO:0000256" key="5">
    <source>
        <dbReference type="ARBA" id="ARBA00022536"/>
    </source>
</evidence>
<keyword evidence="10" id="KW-0325">Glycoprotein</keyword>
<dbReference type="Pfam" id="PF12662">
    <property type="entry name" value="cEGF"/>
    <property type="match status" value="2"/>
</dbReference>
<keyword evidence="4" id="KW-0272">Extracellular matrix</keyword>
<feature type="domain" description="EGF-like" evidence="13">
    <location>
        <begin position="277"/>
        <end position="318"/>
    </location>
</feature>
<feature type="region of interest" description="Disordered" evidence="12">
    <location>
        <begin position="1"/>
        <end position="47"/>
    </location>
</feature>
<proteinExistence type="inferred from homology"/>
<keyword evidence="15" id="KW-1185">Reference proteome</keyword>
<dbReference type="PROSITE" id="PS01187">
    <property type="entry name" value="EGF_CA"/>
    <property type="match status" value="4"/>
</dbReference>
<keyword evidence="6" id="KW-0732">Signal</keyword>
<feature type="domain" description="EGF-like" evidence="13">
    <location>
        <begin position="67"/>
        <end position="104"/>
    </location>
</feature>
<sequence>MPSQHVPIPEDPEPSSSPPTPPVRKPERPPPPDRTPYRPPYHKPPKPIPISCPDGFKYSEGHRTCIDINECYDEDTCDSNQDCINTHGSYHCNCKRGFTKDITGACVDVNECQVGTHDCSEGQRCDNTIGSFYCPRTAGCGTGYTLNHANNICEDDDECALGTHNCKDLGSQFQCKNTQGSYRCERIPRLYYTTSTTFTFPTFRPYPNNVLISQKKKCLPGYTMNIKGDCEDIDECKNNPCSQLERCENLNGRYQCISRLQCKLGFELNSAGTECVDIDECARGTHQCSSTQICKNGFGYHVCTCPPGHKLNANNHCEDINECEYYRGRACSNNAECINTIGSFECRCNDGLKQVGRDICDDIDECEMSGLCQQRCVNLWGSYRCSCDRGYSLNSDNRTCSDIDECEKFKDQQLCIATCQNTPGSYVCSCPRGYRLGSDGRTCQDIDECLDNVCGRPDATCLNTRGNYKCFTIQCPPNYIRDPEHKSRCKRAKHTCDHRDISCIEMPHQYSYHFMTFISKLPILQGHIDFFQMRGPVWPGSAAEFTMRIVNVNCPESIERAHEGFFRMNTLKHKAILALIRSIEGPQEIELQLELKLYYNHIFNSKMVAKIFLIVSEYPF</sequence>
<evidence type="ECO:0000313" key="15">
    <source>
        <dbReference type="Proteomes" id="UP000051574"/>
    </source>
</evidence>
<evidence type="ECO:0000256" key="9">
    <source>
        <dbReference type="ARBA" id="ARBA00023157"/>
    </source>
</evidence>
<dbReference type="PANTHER" id="PTHR24050">
    <property type="entry name" value="PA14 DOMAIN-CONTAINING PROTEIN"/>
    <property type="match status" value="1"/>
</dbReference>
<dbReference type="InterPro" id="IPR009030">
    <property type="entry name" value="Growth_fac_rcpt_cys_sf"/>
</dbReference>
<dbReference type="PANTHER" id="PTHR24050:SF28">
    <property type="entry name" value="UROMODULIN-LIKE"/>
    <property type="match status" value="1"/>
</dbReference>
<evidence type="ECO:0000256" key="12">
    <source>
        <dbReference type="SAM" id="MobiDB-lite"/>
    </source>
</evidence>
<keyword evidence="3" id="KW-0964">Secreted</keyword>
<dbReference type="FunFam" id="2.10.25.10:FF:000010">
    <property type="entry name" value="Pro-epidermal growth factor"/>
    <property type="match status" value="1"/>
</dbReference>
<evidence type="ECO:0000256" key="10">
    <source>
        <dbReference type="ARBA" id="ARBA00023180"/>
    </source>
</evidence>
<keyword evidence="8" id="KW-0106">Calcium</keyword>
<dbReference type="Gene3D" id="2.10.25.10">
    <property type="entry name" value="Laminin"/>
    <property type="match status" value="9"/>
</dbReference>
<evidence type="ECO:0000256" key="2">
    <source>
        <dbReference type="ARBA" id="ARBA00006127"/>
    </source>
</evidence>
<dbReference type="Pfam" id="PF22914">
    <property type="entry name" value="Fibulin_C"/>
    <property type="match status" value="1"/>
</dbReference>
<keyword evidence="5 11" id="KW-0245">EGF-like domain</keyword>
<dbReference type="InterPro" id="IPR055088">
    <property type="entry name" value="Fibulin_C"/>
</dbReference>
<feature type="domain" description="EGF-like" evidence="13">
    <location>
        <begin position="362"/>
        <end position="401"/>
    </location>
</feature>
<dbReference type="GO" id="GO:0071944">
    <property type="term" value="C:cell periphery"/>
    <property type="evidence" value="ECO:0007669"/>
    <property type="project" value="UniProtKB-ARBA"/>
</dbReference>
<dbReference type="InterPro" id="IPR049883">
    <property type="entry name" value="NOTCH1_EGF-like"/>
</dbReference>
<dbReference type="SMART" id="SM00181">
    <property type="entry name" value="EGF"/>
    <property type="match status" value="8"/>
</dbReference>
<accession>A0A0T6B2J0</accession>
<protein>
    <submittedName>
        <fullName evidence="14">EGF-like domain containing protein</fullName>
    </submittedName>
</protein>
<dbReference type="CDD" id="cd00054">
    <property type="entry name" value="EGF_CA"/>
    <property type="match status" value="5"/>
</dbReference>
<dbReference type="EMBL" id="LJIG01016083">
    <property type="protein sequence ID" value="KRT81667.1"/>
    <property type="molecule type" value="Genomic_DNA"/>
</dbReference>
<comment type="caution">
    <text evidence="14">The sequence shown here is derived from an EMBL/GenBank/DDBJ whole genome shotgun (WGS) entry which is preliminary data.</text>
</comment>
<comment type="subcellular location">
    <subcellularLocation>
        <location evidence="1">Secreted</location>
        <location evidence="1">Extracellular space</location>
        <location evidence="1">Extracellular matrix</location>
    </subcellularLocation>
</comment>
<dbReference type="Pfam" id="PF07645">
    <property type="entry name" value="EGF_CA"/>
    <property type="match status" value="6"/>
</dbReference>
<dbReference type="InterPro" id="IPR026823">
    <property type="entry name" value="cEGF"/>
</dbReference>
<dbReference type="InterPro" id="IPR000742">
    <property type="entry name" value="EGF"/>
</dbReference>
<evidence type="ECO:0000256" key="11">
    <source>
        <dbReference type="PROSITE-ProRule" id="PRU00076"/>
    </source>
</evidence>
<dbReference type="GO" id="GO:0005509">
    <property type="term" value="F:calcium ion binding"/>
    <property type="evidence" value="ECO:0007669"/>
    <property type="project" value="InterPro"/>
</dbReference>
<keyword evidence="9 11" id="KW-1015">Disulfide bond</keyword>
<dbReference type="Proteomes" id="UP000051574">
    <property type="component" value="Unassembled WGS sequence"/>
</dbReference>
<comment type="similarity">
    <text evidence="2">Belongs to the fibulin family.</text>
</comment>
<evidence type="ECO:0000313" key="14">
    <source>
        <dbReference type="EMBL" id="KRT81667.1"/>
    </source>
</evidence>
<dbReference type="FunFam" id="2.10.25.10:FF:000038">
    <property type="entry name" value="Fibrillin 2"/>
    <property type="match status" value="1"/>
</dbReference>
<keyword evidence="7" id="KW-0677">Repeat</keyword>
<comment type="caution">
    <text evidence="11">Lacks conserved residue(s) required for the propagation of feature annotation.</text>
</comment>
<evidence type="ECO:0000259" key="13">
    <source>
        <dbReference type="PROSITE" id="PS50026"/>
    </source>
</evidence>
<name>A0A0T6B2J0_9SCAR</name>
<feature type="domain" description="EGF-like" evidence="13">
    <location>
        <begin position="319"/>
        <end position="361"/>
    </location>
</feature>
<dbReference type="FunFam" id="2.10.25.10:FF:000240">
    <property type="entry name" value="Vitamin K-dependent protein S"/>
    <property type="match status" value="1"/>
</dbReference>
<evidence type="ECO:0000256" key="8">
    <source>
        <dbReference type="ARBA" id="ARBA00022837"/>
    </source>
</evidence>
<evidence type="ECO:0000256" key="1">
    <source>
        <dbReference type="ARBA" id="ARBA00004498"/>
    </source>
</evidence>
<dbReference type="SUPFAM" id="SSF57184">
    <property type="entry name" value="Growth factor receptor domain"/>
    <property type="match status" value="2"/>
</dbReference>
<dbReference type="AlphaFoldDB" id="A0A0T6B2J0"/>
<dbReference type="InterPro" id="IPR052235">
    <property type="entry name" value="Nephronectin_domain"/>
</dbReference>
<dbReference type="PROSITE" id="PS00010">
    <property type="entry name" value="ASX_HYDROXYL"/>
    <property type="match status" value="4"/>
</dbReference>
<dbReference type="FunFam" id="2.10.25.10:FF:000014">
    <property type="entry name" value="Latent-transforming growth factor beta-binding protein 3"/>
    <property type="match status" value="1"/>
</dbReference>
<reference evidence="14 15" key="1">
    <citation type="submission" date="2015-09" db="EMBL/GenBank/DDBJ databases">
        <title>Draft genome of the scarab beetle Oryctes borbonicus.</title>
        <authorList>
            <person name="Meyer J.M."/>
            <person name="Markov G.V."/>
            <person name="Baskaran P."/>
            <person name="Herrmann M."/>
            <person name="Sommer R.J."/>
            <person name="Roedelsperger C."/>
        </authorList>
    </citation>
    <scope>NUCLEOTIDE SEQUENCE [LARGE SCALE GENOMIC DNA]</scope>
    <source>
        <strain evidence="14">OB123</strain>
        <tissue evidence="14">Whole animal</tissue>
    </source>
</reference>
<dbReference type="PROSITE" id="PS50026">
    <property type="entry name" value="EGF_3"/>
    <property type="match status" value="5"/>
</dbReference>
<evidence type="ECO:0000256" key="3">
    <source>
        <dbReference type="ARBA" id="ARBA00022525"/>
    </source>
</evidence>
<evidence type="ECO:0000256" key="4">
    <source>
        <dbReference type="ARBA" id="ARBA00022530"/>
    </source>
</evidence>
<dbReference type="InterPro" id="IPR001881">
    <property type="entry name" value="EGF-like_Ca-bd_dom"/>
</dbReference>
<feature type="disulfide bond" evidence="11">
    <location>
        <begin position="366"/>
        <end position="376"/>
    </location>
</feature>
<gene>
    <name evidence="14" type="ORF">AMK59_5824</name>
</gene>
<dbReference type="InterPro" id="IPR000152">
    <property type="entry name" value="EGF-type_Asp/Asn_hydroxyl_site"/>
</dbReference>
<dbReference type="PROSITE" id="PS01186">
    <property type="entry name" value="EGF_2"/>
    <property type="match status" value="2"/>
</dbReference>
<dbReference type="SMART" id="SM00179">
    <property type="entry name" value="EGF_CA"/>
    <property type="match status" value="9"/>
</dbReference>
<dbReference type="FunFam" id="2.10.25.10:FF:000005">
    <property type="entry name" value="Fibrillin 2"/>
    <property type="match status" value="1"/>
</dbReference>
<dbReference type="InterPro" id="IPR018097">
    <property type="entry name" value="EGF_Ca-bd_CS"/>
</dbReference>
<evidence type="ECO:0000256" key="7">
    <source>
        <dbReference type="ARBA" id="ARBA00022737"/>
    </source>
</evidence>
<organism evidence="14 15">
    <name type="scientific">Oryctes borbonicus</name>
    <dbReference type="NCBI Taxonomy" id="1629725"/>
    <lineage>
        <taxon>Eukaryota</taxon>
        <taxon>Metazoa</taxon>
        <taxon>Ecdysozoa</taxon>
        <taxon>Arthropoda</taxon>
        <taxon>Hexapoda</taxon>
        <taxon>Insecta</taxon>
        <taxon>Pterygota</taxon>
        <taxon>Neoptera</taxon>
        <taxon>Endopterygota</taxon>
        <taxon>Coleoptera</taxon>
        <taxon>Polyphaga</taxon>
        <taxon>Scarabaeiformia</taxon>
        <taxon>Scarabaeidae</taxon>
        <taxon>Dynastinae</taxon>
        <taxon>Oryctes</taxon>
    </lineage>
</organism>
<evidence type="ECO:0000256" key="6">
    <source>
        <dbReference type="ARBA" id="ARBA00022729"/>
    </source>
</evidence>
<dbReference type="SUPFAM" id="SSF57196">
    <property type="entry name" value="EGF/Laminin"/>
    <property type="match status" value="3"/>
</dbReference>